<organism evidence="1">
    <name type="scientific">Proteus mirabilis</name>
    <dbReference type="NCBI Taxonomy" id="584"/>
    <lineage>
        <taxon>Bacteria</taxon>
        <taxon>Pseudomonadati</taxon>
        <taxon>Pseudomonadota</taxon>
        <taxon>Gammaproteobacteria</taxon>
        <taxon>Enterobacterales</taxon>
        <taxon>Morganellaceae</taxon>
        <taxon>Proteus</taxon>
    </lineage>
</organism>
<dbReference type="InterPro" id="IPR047749">
    <property type="entry name" value="STY4528-like"/>
</dbReference>
<comment type="caution">
    <text evidence="1">The sequence shown here is derived from an EMBL/GenBank/DDBJ whole genome shotgun (WGS) entry which is preliminary data.</text>
</comment>
<sequence length="124" mass="14382">MLESRLSPVDKLTWMMIRLHAQQNEGAVFPTYDDLQLQLATPHSDKASRETVSRALLMLRLTGWLSLCHRVRDKRGRIRGNIYMLHDEPVNAFDAETLDPRWMDVLEKVVITKIRVCGAWPALR</sequence>
<dbReference type="EMBL" id="JADQCH020000002">
    <property type="protein sequence ID" value="MEY2344704.1"/>
    <property type="molecule type" value="Genomic_DNA"/>
</dbReference>
<dbReference type="NCBIfam" id="NF040582">
    <property type="entry name" value="STY4528_fam"/>
    <property type="match status" value="1"/>
</dbReference>
<gene>
    <name evidence="1" type="ORF">I3679_014135</name>
</gene>
<name>A0ABD5LWE1_PROMI</name>
<protein>
    <submittedName>
        <fullName evidence="1">Helix-turn-helix domain-containing protein</fullName>
    </submittedName>
</protein>
<proteinExistence type="predicted"/>
<dbReference type="AlphaFoldDB" id="A0ABD5LWE1"/>
<accession>A0ABD5LWE1</accession>
<reference evidence="1" key="1">
    <citation type="submission" date="2021-05" db="EMBL/GenBank/DDBJ databases">
        <title>First report of NDM-5 and VEB-6 producing Proteus mirabilis isolated from blood of a sepsis patient in Kolkata, India.</title>
        <authorList>
            <person name="Halder G."/>
            <person name="Chaudhuri B."/>
            <person name="Dutta S."/>
        </authorList>
    </citation>
    <scope>NUCLEOTIDE SEQUENCE [LARGE SCALE GENOMIC DNA]</scope>
    <source>
        <strain evidence="1">7049</strain>
    </source>
</reference>
<evidence type="ECO:0000313" key="1">
    <source>
        <dbReference type="EMBL" id="MEY2344704.1"/>
    </source>
</evidence>